<name>A0AAJ0ALF2_9PEZI</name>
<evidence type="ECO:0000256" key="8">
    <source>
        <dbReference type="SAM" id="Phobius"/>
    </source>
</evidence>
<feature type="domain" description="Citrate transporter-like" evidence="9">
    <location>
        <begin position="155"/>
        <end position="413"/>
    </location>
</feature>
<feature type="region of interest" description="Disordered" evidence="7">
    <location>
        <begin position="506"/>
        <end position="603"/>
    </location>
</feature>
<feature type="region of interest" description="Disordered" evidence="7">
    <location>
        <begin position="435"/>
        <end position="485"/>
    </location>
</feature>
<evidence type="ECO:0000256" key="7">
    <source>
        <dbReference type="SAM" id="MobiDB-lite"/>
    </source>
</evidence>
<feature type="transmembrane region" description="Helical" evidence="8">
    <location>
        <begin position="123"/>
        <end position="144"/>
    </location>
</feature>
<accession>A0AAJ0ALF2</accession>
<keyword evidence="6 8" id="KW-0472">Membrane</keyword>
<dbReference type="AlphaFoldDB" id="A0AAJ0ALF2"/>
<feature type="transmembrane region" description="Helical" evidence="8">
    <location>
        <begin position="245"/>
        <end position="262"/>
    </location>
</feature>
<gene>
    <name evidence="10" type="ORF">BDP55DRAFT_663094</name>
</gene>
<keyword evidence="4 8" id="KW-0812">Transmembrane</keyword>
<evidence type="ECO:0000313" key="11">
    <source>
        <dbReference type="Proteomes" id="UP001224890"/>
    </source>
</evidence>
<keyword evidence="3" id="KW-1003">Cell membrane</keyword>
<feature type="transmembrane region" description="Helical" evidence="8">
    <location>
        <begin position="204"/>
        <end position="233"/>
    </location>
</feature>
<comment type="subcellular location">
    <subcellularLocation>
        <location evidence="1">Cell membrane</location>
        <topology evidence="1">Multi-pass membrane protein</topology>
    </subcellularLocation>
</comment>
<dbReference type="PANTHER" id="PTHR43302:SF5">
    <property type="entry name" value="TRANSPORTER ARSB-RELATED"/>
    <property type="match status" value="1"/>
</dbReference>
<evidence type="ECO:0000313" key="10">
    <source>
        <dbReference type="EMBL" id="KAK1676076.1"/>
    </source>
</evidence>
<evidence type="ECO:0000256" key="1">
    <source>
        <dbReference type="ARBA" id="ARBA00004651"/>
    </source>
</evidence>
<evidence type="ECO:0000256" key="6">
    <source>
        <dbReference type="ARBA" id="ARBA00023136"/>
    </source>
</evidence>
<keyword evidence="2" id="KW-0813">Transport</keyword>
<feature type="transmembrane region" description="Helical" evidence="8">
    <location>
        <begin position="164"/>
        <end position="184"/>
    </location>
</feature>
<feature type="region of interest" description="Disordered" evidence="7">
    <location>
        <begin position="326"/>
        <end position="349"/>
    </location>
</feature>
<feature type="transmembrane region" description="Helical" evidence="8">
    <location>
        <begin position="748"/>
        <end position="773"/>
    </location>
</feature>
<reference evidence="10" key="1">
    <citation type="submission" date="2021-06" db="EMBL/GenBank/DDBJ databases">
        <title>Comparative genomics, transcriptomics and evolutionary studies reveal genomic signatures of adaptation to plant cell wall in hemibiotrophic fungi.</title>
        <authorList>
            <consortium name="DOE Joint Genome Institute"/>
            <person name="Baroncelli R."/>
            <person name="Diaz J.F."/>
            <person name="Benocci T."/>
            <person name="Peng M."/>
            <person name="Battaglia E."/>
            <person name="Haridas S."/>
            <person name="Andreopoulos W."/>
            <person name="Labutti K."/>
            <person name="Pangilinan J."/>
            <person name="Floch G.L."/>
            <person name="Makela M.R."/>
            <person name="Henrissat B."/>
            <person name="Grigoriev I.V."/>
            <person name="Crouch J.A."/>
            <person name="De Vries R.P."/>
            <person name="Sukno S.A."/>
            <person name="Thon M.R."/>
        </authorList>
    </citation>
    <scope>NUCLEOTIDE SEQUENCE</scope>
    <source>
        <strain evidence="10">CBS 193.32</strain>
    </source>
</reference>
<keyword evidence="11" id="KW-1185">Reference proteome</keyword>
<evidence type="ECO:0000256" key="3">
    <source>
        <dbReference type="ARBA" id="ARBA00022475"/>
    </source>
</evidence>
<evidence type="ECO:0000256" key="5">
    <source>
        <dbReference type="ARBA" id="ARBA00022989"/>
    </source>
</evidence>
<feature type="transmembrane region" description="Helical" evidence="8">
    <location>
        <begin position="646"/>
        <end position="672"/>
    </location>
</feature>
<feature type="compositionally biased region" description="Polar residues" evidence="7">
    <location>
        <begin position="461"/>
        <end position="474"/>
    </location>
</feature>
<dbReference type="GO" id="GO:0005886">
    <property type="term" value="C:plasma membrane"/>
    <property type="evidence" value="ECO:0007669"/>
    <property type="project" value="UniProtKB-SubCell"/>
</dbReference>
<feature type="transmembrane region" description="Helical" evidence="8">
    <location>
        <begin position="405"/>
        <end position="426"/>
    </location>
</feature>
<keyword evidence="5 8" id="KW-1133">Transmembrane helix</keyword>
<comment type="caution">
    <text evidence="10">The sequence shown here is derived from an EMBL/GenBank/DDBJ whole genome shotgun (WGS) entry which is preliminary data.</text>
</comment>
<feature type="transmembrane region" description="Helical" evidence="8">
    <location>
        <begin position="373"/>
        <end position="393"/>
    </location>
</feature>
<dbReference type="Proteomes" id="UP001224890">
    <property type="component" value="Unassembled WGS sequence"/>
</dbReference>
<evidence type="ECO:0000256" key="4">
    <source>
        <dbReference type="ARBA" id="ARBA00022692"/>
    </source>
</evidence>
<protein>
    <recommendedName>
        <fullName evidence="9">Citrate transporter-like domain-containing protein</fullName>
    </recommendedName>
</protein>
<dbReference type="EMBL" id="JAHMHR010000019">
    <property type="protein sequence ID" value="KAK1676076.1"/>
    <property type="molecule type" value="Genomic_DNA"/>
</dbReference>
<feature type="transmembrane region" description="Helical" evidence="8">
    <location>
        <begin position="282"/>
        <end position="306"/>
    </location>
</feature>
<dbReference type="GeneID" id="85459378"/>
<organism evidence="10 11">
    <name type="scientific">Colletotrichum godetiae</name>
    <dbReference type="NCBI Taxonomy" id="1209918"/>
    <lineage>
        <taxon>Eukaryota</taxon>
        <taxon>Fungi</taxon>
        <taxon>Dikarya</taxon>
        <taxon>Ascomycota</taxon>
        <taxon>Pezizomycotina</taxon>
        <taxon>Sordariomycetes</taxon>
        <taxon>Hypocreomycetidae</taxon>
        <taxon>Glomerellales</taxon>
        <taxon>Glomerellaceae</taxon>
        <taxon>Colletotrichum</taxon>
        <taxon>Colletotrichum acutatum species complex</taxon>
    </lineage>
</organism>
<feature type="compositionally biased region" description="Polar residues" evidence="7">
    <location>
        <begin position="538"/>
        <end position="560"/>
    </location>
</feature>
<sequence length="823" mass="91138">MHLRTYLGPLQFSSPSNSVSASHDGSKSRHALQIIAMAIDTRTDQIREWRSIVTLIVFFLANIVVLFPFHIPIYIPVRLWNGVLKVLRNLRVIPREDDAHDGFREDQFGGMSSRRKRFVRFQFPMNSITAPLIADLFLLAILAIGREEVYDGTIGQNGIHPLDIMVFFLTLAYIAISIDASGLIRYLALRVLQWGGKVGYRLFFYLYAFFFCLGTFIGNDPIILSGTAFLAYMTRISNNIKYPRAWIFTQFSIANIASAILVSSNPTNLVLAGAFDIKFVEYTANMVVPVVVTAIVLFPFLLYIIFADKKLIPESIEMFQPPEEAMQSKPVNPNIPNPRGAANNADQAPESSPQAQLLSAIEILNPWLDKGGAAFGAVVMSVTLITVLALNAANVKPKDDQHLQVFWVTLPAAFIMLCWDLAFGWYHRAETRTIAQQGRDGQDEELPRADQGIREKDASGILNQEDTGLAQGTTEMPPLSHARRPEIHVQDTDLLEDQNGLGIMKEEVSPVSNDTSTDASERNPNDAKFMITPVIQAPGNSDKVTGNAGTQLVSSQSTAVDRTEHVDVSRTPSEGSTESRRRTLPAAASEPGEAQTQPDGITDVEKAVIGRQRGRSSSFRSKKQPATLVSRFKDGYRWSQETFPTVMAVLAHLPFALVPFAFAMFVLVQALVTKGWVPVFAYGWDHWVEKTGTIGAIGGMGFLSVILCNFAGTNIGTTILLSRVIQAWQQIHRENGVPISERTFWATVYSMALGVNYGAFSTAFSASLAGLLWRDILERKHIFVSRRDFARENIPIIAIAMTVGCTVLVGEIYITRTDKPYPL</sequence>
<feature type="compositionally biased region" description="Basic and acidic residues" evidence="7">
    <location>
        <begin position="445"/>
        <end position="458"/>
    </location>
</feature>
<evidence type="ECO:0000259" key="9">
    <source>
        <dbReference type="Pfam" id="PF03600"/>
    </source>
</evidence>
<evidence type="ECO:0000256" key="2">
    <source>
        <dbReference type="ARBA" id="ARBA00022448"/>
    </source>
</evidence>
<feature type="transmembrane region" description="Helical" evidence="8">
    <location>
        <begin position="794"/>
        <end position="814"/>
    </location>
</feature>
<dbReference type="PANTHER" id="PTHR43302">
    <property type="entry name" value="TRANSPORTER ARSB-RELATED"/>
    <property type="match status" value="1"/>
</dbReference>
<dbReference type="GO" id="GO:0055085">
    <property type="term" value="P:transmembrane transport"/>
    <property type="evidence" value="ECO:0007669"/>
    <property type="project" value="InterPro"/>
</dbReference>
<proteinExistence type="predicted"/>
<feature type="transmembrane region" description="Helical" evidence="8">
    <location>
        <begin position="52"/>
        <end position="75"/>
    </location>
</feature>
<dbReference type="Pfam" id="PF03600">
    <property type="entry name" value="CitMHS"/>
    <property type="match status" value="1"/>
</dbReference>
<dbReference type="RefSeq" id="XP_060430079.1">
    <property type="nucleotide sequence ID" value="XM_060574852.1"/>
</dbReference>
<dbReference type="InterPro" id="IPR004680">
    <property type="entry name" value="Cit_transptr-like_dom"/>
</dbReference>